<dbReference type="EMBL" id="AP022325">
    <property type="protein sequence ID" value="BBU47548.1"/>
    <property type="molecule type" value="Genomic_DNA"/>
</dbReference>
<dbReference type="AlphaFoldDB" id="A0A809SEP2"/>
<protein>
    <recommendedName>
        <fullName evidence="2">Transposase IS4-like domain-containing protein</fullName>
    </recommendedName>
</protein>
<evidence type="ECO:0000313" key="3">
    <source>
        <dbReference type="EMBL" id="BBU47548.1"/>
    </source>
</evidence>
<keyword evidence="4" id="KW-1185">Reference proteome</keyword>
<evidence type="ECO:0000256" key="1">
    <source>
        <dbReference type="SAM" id="Phobius"/>
    </source>
</evidence>
<reference evidence="3 4" key="1">
    <citation type="submission" date="2020-01" db="EMBL/GenBank/DDBJ databases">
        <title>Complete genome sequence of Mycoplasma felis strain Myco-2.</title>
        <authorList>
            <person name="Kinoshita Y."/>
            <person name="Niwa H."/>
            <person name="Uchida-Fujii E."/>
            <person name="Nukada T."/>
        </authorList>
    </citation>
    <scope>NUCLEOTIDE SEQUENCE [LARGE SCALE GENOMIC DNA]</scope>
    <source>
        <strain evidence="3 4">Myco-2</strain>
    </source>
</reference>
<evidence type="ECO:0000259" key="2">
    <source>
        <dbReference type="Pfam" id="PF01609"/>
    </source>
</evidence>
<feature type="domain" description="Transposase IS4-like" evidence="2">
    <location>
        <begin position="3"/>
        <end position="85"/>
    </location>
</feature>
<dbReference type="Proteomes" id="UP000464317">
    <property type="component" value="Chromosome"/>
</dbReference>
<gene>
    <name evidence="3" type="ORF">JPM2_2410</name>
</gene>
<dbReference type="GO" id="GO:0006313">
    <property type="term" value="P:DNA transposition"/>
    <property type="evidence" value="ECO:0007669"/>
    <property type="project" value="InterPro"/>
</dbReference>
<dbReference type="KEGG" id="mfel:JPM2_2410"/>
<dbReference type="GO" id="GO:0003677">
    <property type="term" value="F:DNA binding"/>
    <property type="evidence" value="ECO:0007669"/>
    <property type="project" value="InterPro"/>
</dbReference>
<organism evidence="3 4">
    <name type="scientific">Mycoplasmopsis felis</name>
    <dbReference type="NCBI Taxonomy" id="33923"/>
    <lineage>
        <taxon>Bacteria</taxon>
        <taxon>Bacillati</taxon>
        <taxon>Mycoplasmatota</taxon>
        <taxon>Mycoplasmoidales</taxon>
        <taxon>Metamycoplasmataceae</taxon>
        <taxon>Mycoplasmopsis</taxon>
    </lineage>
</organism>
<dbReference type="GO" id="GO:0004803">
    <property type="term" value="F:transposase activity"/>
    <property type="evidence" value="ECO:0007669"/>
    <property type="project" value="InterPro"/>
</dbReference>
<proteinExistence type="predicted"/>
<evidence type="ECO:0000313" key="4">
    <source>
        <dbReference type="Proteomes" id="UP000464317"/>
    </source>
</evidence>
<dbReference type="InterPro" id="IPR002559">
    <property type="entry name" value="Transposase_11"/>
</dbReference>
<sequence>MGMACDINGIPIFYKVFPGNTADVKTLIPFFNEFKQLFPEKRIIVVAVRGMSSAENIKFLERNQIDFLISYRSKVASKNIKNICWMKLTMLFLMMIISIKKDKC</sequence>
<keyword evidence="1" id="KW-0812">Transmembrane</keyword>
<accession>A0A809SEP2</accession>
<feature type="transmembrane region" description="Helical" evidence="1">
    <location>
        <begin position="82"/>
        <end position="99"/>
    </location>
</feature>
<dbReference type="Pfam" id="PF01609">
    <property type="entry name" value="DDE_Tnp_1"/>
    <property type="match status" value="1"/>
</dbReference>
<keyword evidence="1" id="KW-0472">Membrane</keyword>
<name>A0A809SEP2_9BACT</name>
<keyword evidence="1" id="KW-1133">Transmembrane helix</keyword>